<feature type="transmembrane region" description="Helical" evidence="11">
    <location>
        <begin position="192"/>
        <end position="223"/>
    </location>
</feature>
<dbReference type="GO" id="GO:0004930">
    <property type="term" value="F:G protein-coupled receptor activity"/>
    <property type="evidence" value="ECO:0007669"/>
    <property type="project" value="UniProtKB-KW"/>
</dbReference>
<feature type="transmembrane region" description="Helical" evidence="11">
    <location>
        <begin position="24"/>
        <end position="45"/>
    </location>
</feature>
<dbReference type="GO" id="GO:0004984">
    <property type="term" value="F:olfactory receptor activity"/>
    <property type="evidence" value="ECO:0007669"/>
    <property type="project" value="InterPro"/>
</dbReference>
<comment type="similarity">
    <text evidence="10">Belongs to the G-protein coupled receptor 1 family.</text>
</comment>
<dbReference type="OrthoDB" id="10017003at2759"/>
<dbReference type="PROSITE" id="PS00237">
    <property type="entry name" value="G_PROTEIN_RECEP_F1_1"/>
    <property type="match status" value="1"/>
</dbReference>
<evidence type="ECO:0000256" key="9">
    <source>
        <dbReference type="ARBA" id="ARBA00023224"/>
    </source>
</evidence>
<reference evidence="13" key="1">
    <citation type="submission" date="2025-08" db="UniProtKB">
        <authorList>
            <consortium name="Ensembl"/>
        </authorList>
    </citation>
    <scope>IDENTIFICATION</scope>
</reference>
<dbReference type="PRINTS" id="PR00245">
    <property type="entry name" value="OLFACTORYR"/>
</dbReference>
<keyword evidence="14" id="KW-1185">Reference proteome</keyword>
<keyword evidence="7 11" id="KW-0472">Membrane</keyword>
<evidence type="ECO:0000256" key="2">
    <source>
        <dbReference type="ARBA" id="ARBA00022606"/>
    </source>
</evidence>
<feature type="domain" description="G-protein coupled receptors family 1 profile" evidence="12">
    <location>
        <begin position="39"/>
        <end position="285"/>
    </location>
</feature>
<evidence type="ECO:0000256" key="1">
    <source>
        <dbReference type="ARBA" id="ARBA00004141"/>
    </source>
</evidence>
<dbReference type="RefSeq" id="XP_015332477.1">
    <property type="nucleotide sequence ID" value="XM_015476991.1"/>
</dbReference>
<dbReference type="AlphaFoldDB" id="A0A8C5ZV67"/>
<keyword evidence="4 11" id="KW-0552">Olfaction</keyword>
<evidence type="ECO:0000256" key="3">
    <source>
        <dbReference type="ARBA" id="ARBA00022692"/>
    </source>
</evidence>
<keyword evidence="9 10" id="KW-0807">Transducer</keyword>
<dbReference type="GO" id="GO:0005886">
    <property type="term" value="C:plasma membrane"/>
    <property type="evidence" value="ECO:0007669"/>
    <property type="project" value="UniProtKB-SubCell"/>
</dbReference>
<dbReference type="SUPFAM" id="SSF81321">
    <property type="entry name" value="Family A G protein-coupled receptor-like"/>
    <property type="match status" value="1"/>
</dbReference>
<organism evidence="13 14">
    <name type="scientific">Marmota marmota marmota</name>
    <name type="common">Alpine marmot</name>
    <dbReference type="NCBI Taxonomy" id="9994"/>
    <lineage>
        <taxon>Eukaryota</taxon>
        <taxon>Metazoa</taxon>
        <taxon>Chordata</taxon>
        <taxon>Craniata</taxon>
        <taxon>Vertebrata</taxon>
        <taxon>Euteleostomi</taxon>
        <taxon>Mammalia</taxon>
        <taxon>Eutheria</taxon>
        <taxon>Euarchontoglires</taxon>
        <taxon>Glires</taxon>
        <taxon>Rodentia</taxon>
        <taxon>Sciuromorpha</taxon>
        <taxon>Sciuridae</taxon>
        <taxon>Xerinae</taxon>
        <taxon>Marmotini</taxon>
        <taxon>Marmota</taxon>
    </lineage>
</organism>
<evidence type="ECO:0000256" key="6">
    <source>
        <dbReference type="ARBA" id="ARBA00023040"/>
    </source>
</evidence>
<evidence type="ECO:0000259" key="12">
    <source>
        <dbReference type="PROSITE" id="PS50262"/>
    </source>
</evidence>
<feature type="transmembrane region" description="Helical" evidence="11">
    <location>
        <begin position="57"/>
        <end position="76"/>
    </location>
</feature>
<dbReference type="Gene3D" id="1.20.1070.10">
    <property type="entry name" value="Rhodopsin 7-helix transmembrane proteins"/>
    <property type="match status" value="1"/>
</dbReference>
<keyword evidence="6 10" id="KW-0297">G-protein coupled receptor</keyword>
<evidence type="ECO:0000256" key="11">
    <source>
        <dbReference type="RuleBase" id="RU363047"/>
    </source>
</evidence>
<dbReference type="FunFam" id="1.20.1070.10:FF:000007">
    <property type="entry name" value="Olfactory receptor"/>
    <property type="match status" value="1"/>
</dbReference>
<protein>
    <recommendedName>
        <fullName evidence="11">Olfactory receptor</fullName>
    </recommendedName>
</protein>
<keyword evidence="5 11" id="KW-1133">Transmembrane helix</keyword>
<dbReference type="InterPro" id="IPR050427">
    <property type="entry name" value="Olfactory_Receptors"/>
</dbReference>
<proteinExistence type="inferred from homology"/>
<dbReference type="PANTHER" id="PTHR48002">
    <property type="entry name" value="OLFACTORY RECEPTOR"/>
    <property type="match status" value="1"/>
</dbReference>
<dbReference type="PRINTS" id="PR00237">
    <property type="entry name" value="GPCRRHODOPSN"/>
</dbReference>
<dbReference type="InterPro" id="IPR000725">
    <property type="entry name" value="Olfact_rcpt"/>
</dbReference>
<keyword evidence="8 10" id="KW-0675">Receptor</keyword>
<comment type="subcellular location">
    <subcellularLocation>
        <location evidence="11">Cell membrane</location>
        <topology evidence="11">Multi-pass membrane protein</topology>
    </subcellularLocation>
    <subcellularLocation>
        <location evidence="1">Membrane</location>
        <topology evidence="1">Multi-pass membrane protein</topology>
    </subcellularLocation>
</comment>
<gene>
    <name evidence="13" type="primary">LOC107135023</name>
</gene>
<accession>A0A8C5ZV67</accession>
<reference evidence="13" key="2">
    <citation type="submission" date="2025-09" db="UniProtKB">
        <authorList>
            <consortium name="Ensembl"/>
        </authorList>
    </citation>
    <scope>IDENTIFICATION</scope>
</reference>
<feature type="transmembrane region" description="Helical" evidence="11">
    <location>
        <begin position="96"/>
        <end position="117"/>
    </location>
</feature>
<evidence type="ECO:0000313" key="14">
    <source>
        <dbReference type="Proteomes" id="UP000694407"/>
    </source>
</evidence>
<evidence type="ECO:0000256" key="10">
    <source>
        <dbReference type="RuleBase" id="RU000688"/>
    </source>
</evidence>
<dbReference type="Pfam" id="PF13853">
    <property type="entry name" value="7tm_4"/>
    <property type="match status" value="1"/>
</dbReference>
<evidence type="ECO:0000256" key="4">
    <source>
        <dbReference type="ARBA" id="ARBA00022725"/>
    </source>
</evidence>
<dbReference type="GeneTree" id="ENSGT00940000158647"/>
<dbReference type="KEGG" id="mmma:107135023"/>
<dbReference type="Proteomes" id="UP000694407">
    <property type="component" value="Unplaced"/>
</dbReference>
<evidence type="ECO:0000256" key="5">
    <source>
        <dbReference type="ARBA" id="ARBA00022989"/>
    </source>
</evidence>
<evidence type="ECO:0000256" key="7">
    <source>
        <dbReference type="ARBA" id="ARBA00023136"/>
    </source>
</evidence>
<evidence type="ECO:0000313" key="13">
    <source>
        <dbReference type="Ensembl" id="ENSMMMP00000018927.1"/>
    </source>
</evidence>
<keyword evidence="11" id="KW-1003">Cell membrane</keyword>
<evidence type="ECO:0000256" key="8">
    <source>
        <dbReference type="ARBA" id="ARBA00023170"/>
    </source>
</evidence>
<name>A0A8C5ZV67_MARMA</name>
<feature type="transmembrane region" description="Helical" evidence="11">
    <location>
        <begin position="138"/>
        <end position="162"/>
    </location>
</feature>
<sequence>MENPNNVTVFILLGITNNPELRKILSGLFLVMYVVTVLGNLLIVVTISASQSLKSPMYFFLTSLSLIDVTYSSILTPKLIVVSLYESITISLKGCLTQIFAGHLFGGVEIILLTVMACDRYVAICKPLHYTSIMSPRLCYLMVGGAWLGGSIHATIQLLFIYKIPFCGPNIIDHFMCDFFPLLKLACMDTHVLGLLVILNSGVMCMIIFLLLLGSYVVILCSLKSYSSEGRRKALSTCSSHLTVVVLFFVPCIFLYVRPVATYPIDKAMAVSFTVVEPMLNPLIYTLRNAEVKHAMRKLWVK</sequence>
<feature type="transmembrane region" description="Helical" evidence="11">
    <location>
        <begin position="235"/>
        <end position="257"/>
    </location>
</feature>
<dbReference type="Ensembl" id="ENSMMMT00000021506.1">
    <property type="protein sequence ID" value="ENSMMMP00000018927.1"/>
    <property type="gene ID" value="ENSMMMG00000016754.1"/>
</dbReference>
<dbReference type="InterPro" id="IPR000276">
    <property type="entry name" value="GPCR_Rhodpsn"/>
</dbReference>
<keyword evidence="3 10" id="KW-0812">Transmembrane</keyword>
<dbReference type="PROSITE" id="PS50262">
    <property type="entry name" value="G_PROTEIN_RECEP_F1_2"/>
    <property type="match status" value="1"/>
</dbReference>
<dbReference type="GeneID" id="107135023"/>
<keyword evidence="2 11" id="KW-0716">Sensory transduction</keyword>
<dbReference type="InterPro" id="IPR017452">
    <property type="entry name" value="GPCR_Rhodpsn_7TM"/>
</dbReference>
<dbReference type="CDD" id="cd15939">
    <property type="entry name" value="7tmA_OR4A-like"/>
    <property type="match status" value="1"/>
</dbReference>